<feature type="region of interest" description="Disordered" evidence="7">
    <location>
        <begin position="373"/>
        <end position="439"/>
    </location>
</feature>
<keyword evidence="5" id="KW-0539">Nucleus</keyword>
<evidence type="ECO:0000256" key="6">
    <source>
        <dbReference type="SAM" id="Coils"/>
    </source>
</evidence>
<dbReference type="AlphaFoldDB" id="A0A364KV74"/>
<feature type="coiled-coil region" evidence="6">
    <location>
        <begin position="282"/>
        <end position="309"/>
    </location>
</feature>
<dbReference type="GO" id="GO:0051123">
    <property type="term" value="P:RNA polymerase II preinitiation complex assembly"/>
    <property type="evidence" value="ECO:0007669"/>
    <property type="project" value="TreeGrafter"/>
</dbReference>
<feature type="domain" description="TAFII55 protein conserved region" evidence="8">
    <location>
        <begin position="149"/>
        <end position="308"/>
    </location>
</feature>
<accession>A0A364KV74</accession>
<feature type="region of interest" description="Disordered" evidence="7">
    <location>
        <begin position="1"/>
        <end position="102"/>
    </location>
</feature>
<dbReference type="OrthoDB" id="153872at2759"/>
<evidence type="ECO:0000256" key="1">
    <source>
        <dbReference type="ARBA" id="ARBA00004123"/>
    </source>
</evidence>
<dbReference type="SMART" id="SM01370">
    <property type="entry name" value="TAFII55_N"/>
    <property type="match status" value="1"/>
</dbReference>
<dbReference type="RefSeq" id="XP_040731981.1">
    <property type="nucleotide sequence ID" value="XM_040875737.1"/>
</dbReference>
<evidence type="ECO:0000256" key="7">
    <source>
        <dbReference type="SAM" id="MobiDB-lite"/>
    </source>
</evidence>
<reference evidence="9 10" key="1">
    <citation type="journal article" date="2017" name="Biotechnol. Biofuels">
        <title>Differential beta-glucosidase expression as a function of carbon source availability in Talaromyces amestolkiae: a genomic and proteomic approach.</title>
        <authorList>
            <person name="de Eugenio L.I."/>
            <person name="Mendez-Liter J.A."/>
            <person name="Nieto-Dominguez M."/>
            <person name="Alonso L."/>
            <person name="Gil-Munoz J."/>
            <person name="Barriuso J."/>
            <person name="Prieto A."/>
            <person name="Martinez M.J."/>
        </authorList>
    </citation>
    <scope>NUCLEOTIDE SEQUENCE [LARGE SCALE GENOMIC DNA]</scope>
    <source>
        <strain evidence="9 10">CIB</strain>
    </source>
</reference>
<comment type="subcellular location">
    <subcellularLocation>
        <location evidence="1">Nucleus</location>
    </subcellularLocation>
</comment>
<feature type="compositionally biased region" description="Acidic residues" evidence="7">
    <location>
        <begin position="404"/>
        <end position="432"/>
    </location>
</feature>
<dbReference type="EMBL" id="MIKG01000005">
    <property type="protein sequence ID" value="RAO67465.1"/>
    <property type="molecule type" value="Genomic_DNA"/>
</dbReference>
<comment type="caution">
    <text evidence="9">The sequence shown here is derived from an EMBL/GenBank/DDBJ whole genome shotgun (WGS) entry which is preliminary data.</text>
</comment>
<dbReference type="GO" id="GO:0016251">
    <property type="term" value="F:RNA polymerase II general transcription initiation factor activity"/>
    <property type="evidence" value="ECO:0007669"/>
    <property type="project" value="TreeGrafter"/>
</dbReference>
<protein>
    <recommendedName>
        <fullName evidence="8">TAFII55 protein conserved region domain-containing protein</fullName>
    </recommendedName>
</protein>
<dbReference type="GO" id="GO:0005669">
    <property type="term" value="C:transcription factor TFIID complex"/>
    <property type="evidence" value="ECO:0007669"/>
    <property type="project" value="InterPro"/>
</dbReference>
<dbReference type="Proteomes" id="UP000249363">
    <property type="component" value="Unassembled WGS sequence"/>
</dbReference>
<gene>
    <name evidence="9" type="ORF">BHQ10_003477</name>
</gene>
<proteinExistence type="inferred from homology"/>
<keyword evidence="6" id="KW-0175">Coiled coil</keyword>
<dbReference type="CDD" id="cd08047">
    <property type="entry name" value="TAF7"/>
    <property type="match status" value="1"/>
</dbReference>
<keyword evidence="4" id="KW-0804">Transcription</keyword>
<evidence type="ECO:0000313" key="9">
    <source>
        <dbReference type="EMBL" id="RAO67465.1"/>
    </source>
</evidence>
<evidence type="ECO:0000256" key="2">
    <source>
        <dbReference type="ARBA" id="ARBA00009368"/>
    </source>
</evidence>
<organism evidence="9 10">
    <name type="scientific">Talaromyces amestolkiae</name>
    <dbReference type="NCBI Taxonomy" id="1196081"/>
    <lineage>
        <taxon>Eukaryota</taxon>
        <taxon>Fungi</taxon>
        <taxon>Dikarya</taxon>
        <taxon>Ascomycota</taxon>
        <taxon>Pezizomycotina</taxon>
        <taxon>Eurotiomycetes</taxon>
        <taxon>Eurotiomycetidae</taxon>
        <taxon>Eurotiales</taxon>
        <taxon>Trichocomaceae</taxon>
        <taxon>Talaromyces</taxon>
        <taxon>Talaromyces sect. Talaromyces</taxon>
    </lineage>
</organism>
<feature type="compositionally biased region" description="Low complexity" evidence="7">
    <location>
        <begin position="48"/>
        <end position="58"/>
    </location>
</feature>
<name>A0A364KV74_TALAM</name>
<feature type="compositionally biased region" description="Low complexity" evidence="7">
    <location>
        <begin position="381"/>
        <end position="395"/>
    </location>
</feature>
<comment type="similarity">
    <text evidence="2">Belongs to the TAF7 family.</text>
</comment>
<dbReference type="STRING" id="1196081.A0A364KV74"/>
<evidence type="ECO:0000259" key="8">
    <source>
        <dbReference type="SMART" id="SM01370"/>
    </source>
</evidence>
<feature type="compositionally biased region" description="Basic and acidic residues" evidence="7">
    <location>
        <begin position="16"/>
        <end position="26"/>
    </location>
</feature>
<dbReference type="PANTHER" id="PTHR12228:SF0">
    <property type="entry name" value="TATA-BOX BINDING PROTEIN ASSOCIATED FACTOR 7"/>
    <property type="match status" value="1"/>
</dbReference>
<sequence>MSEPTKPKLKISFGAKKSEPPPEDAPKPAAPQKKLTLKFGGPKASEEPAPAAVDAVATKPKKKRPAKPKTDVGPSKKRRNDAGSGDESDAAPPPAPAPPTGIKRIKLLNTAKESAVKSIKIKNKRKVAIRPLGVGYDSEASDLEVDPHIEEDFILRMLPGDDCEYIRQAINERTLDRSQIGIKPLTREGRRAIVRVREKQYAATLVDLPCIVEGMKSWDKRMFFKSVDITQMLLVLGPVQNEQEALEYPLPKDVEVLDDKTYQYAHGVTPPMKYVRKRRFRKRVSARTIEQAEKEVANLLAQDEAAVRAPRFELVDATSLSRAEGVVDYEDEYDDEQDAYGEADYDMQDEDDGQTDLFEDELAADLEAALAAGADERPDVAETPAARAPEEAATPSGAKQGDESSGDESEESDRDGDGEADGEDEEDMDEEALERRREIQEQREFITELEGLIAQETAKYEMQTNKILKQKIGRRVQQLKQDLALKKSSIGETEGEGA</sequence>
<dbReference type="InterPro" id="IPR006751">
    <property type="entry name" value="TAFII55_prot_cons_reg"/>
</dbReference>
<evidence type="ECO:0000313" key="10">
    <source>
        <dbReference type="Proteomes" id="UP000249363"/>
    </source>
</evidence>
<evidence type="ECO:0000256" key="3">
    <source>
        <dbReference type="ARBA" id="ARBA00023015"/>
    </source>
</evidence>
<keyword evidence="10" id="KW-1185">Reference proteome</keyword>
<dbReference type="GeneID" id="63792693"/>
<dbReference type="Pfam" id="PF04658">
    <property type="entry name" value="TAFII55_N"/>
    <property type="match status" value="1"/>
</dbReference>
<keyword evidence="3" id="KW-0805">Transcription regulation</keyword>
<evidence type="ECO:0000256" key="5">
    <source>
        <dbReference type="ARBA" id="ARBA00023242"/>
    </source>
</evidence>
<dbReference type="InterPro" id="IPR037817">
    <property type="entry name" value="TAF7"/>
</dbReference>
<evidence type="ECO:0000256" key="4">
    <source>
        <dbReference type="ARBA" id="ARBA00023163"/>
    </source>
</evidence>
<dbReference type="PANTHER" id="PTHR12228">
    <property type="entry name" value="TRANSCRIPTION INITIATION FACTOR TFIID 55 KD SUBUNIT-RELATED"/>
    <property type="match status" value="1"/>
</dbReference>